<comment type="caution">
    <text evidence="3">The sequence shown here is derived from an EMBL/GenBank/DDBJ whole genome shotgun (WGS) entry which is preliminary data.</text>
</comment>
<feature type="transmembrane region" description="Helical" evidence="2">
    <location>
        <begin position="134"/>
        <end position="155"/>
    </location>
</feature>
<evidence type="ECO:0000256" key="1">
    <source>
        <dbReference type="SAM" id="MobiDB-lite"/>
    </source>
</evidence>
<feature type="compositionally biased region" description="Low complexity" evidence="1">
    <location>
        <begin position="257"/>
        <end position="275"/>
    </location>
</feature>
<protein>
    <recommendedName>
        <fullName evidence="5">Transmembrane protein</fullName>
    </recommendedName>
</protein>
<feature type="compositionally biased region" description="Polar residues" evidence="1">
    <location>
        <begin position="196"/>
        <end position="206"/>
    </location>
</feature>
<proteinExistence type="predicted"/>
<organism evidence="3 4">
    <name type="scientific">Mucor flavus</name>
    <dbReference type="NCBI Taxonomy" id="439312"/>
    <lineage>
        <taxon>Eukaryota</taxon>
        <taxon>Fungi</taxon>
        <taxon>Fungi incertae sedis</taxon>
        <taxon>Mucoromycota</taxon>
        <taxon>Mucoromycotina</taxon>
        <taxon>Mucoromycetes</taxon>
        <taxon>Mucorales</taxon>
        <taxon>Mucorineae</taxon>
        <taxon>Mucoraceae</taxon>
        <taxon>Mucor</taxon>
    </lineage>
</organism>
<feature type="transmembrane region" description="Helical" evidence="2">
    <location>
        <begin position="161"/>
        <end position="183"/>
    </location>
</feature>
<dbReference type="PANTHER" id="PTHR38848:SF3">
    <property type="entry name" value="G-PROTEIN COUPLED RECEPTORS FAMILY 3 PROFILE DOMAIN-CONTAINING PROTEIN"/>
    <property type="match status" value="1"/>
</dbReference>
<feature type="transmembrane region" description="Helical" evidence="2">
    <location>
        <begin position="20"/>
        <end position="42"/>
    </location>
</feature>
<name>A0ABP9YUA7_9FUNG</name>
<feature type="region of interest" description="Disordered" evidence="1">
    <location>
        <begin position="242"/>
        <end position="275"/>
    </location>
</feature>
<sequence>MPIFDLAGFERTTQPDDSEIASGFVSLICVTVLSLLIGIKTYNVQFKYLSCSRWLIIALYLLSWAFTFIFHIAEIQENGVCIIGLELIASIPLLIYDFVFNTYMTILFIKPLMKSEDGTQVGWKASRLHDVARRTLVASIVALLVSFANILTLTIFNGRERGVLCLTCCTVDVTINVATIHWVTANRGKKIKKGQKNNTSSNPNEASTEDPENIVSANADMHQFKNHYYISQNTPSFELDYYNSKTVDQRDEDMKSSRPSSLQESQSSQKSLTKK</sequence>
<evidence type="ECO:0000256" key="2">
    <source>
        <dbReference type="SAM" id="Phobius"/>
    </source>
</evidence>
<accession>A0ABP9YUA7</accession>
<dbReference type="EMBL" id="BAABUK010000007">
    <property type="protein sequence ID" value="GAA5810452.1"/>
    <property type="molecule type" value="Genomic_DNA"/>
</dbReference>
<dbReference type="PANTHER" id="PTHR38848">
    <property type="entry name" value="G-PROTEIN COUPLED RECEPTORS FAMILY 3 PROFILE DOMAIN-CONTAINING PROTEIN"/>
    <property type="match status" value="1"/>
</dbReference>
<feature type="region of interest" description="Disordered" evidence="1">
    <location>
        <begin position="191"/>
        <end position="211"/>
    </location>
</feature>
<reference evidence="3 4" key="1">
    <citation type="submission" date="2024-04" db="EMBL/GenBank/DDBJ databases">
        <title>genome sequences of Mucor flavus KT1a and Helicostylum pulchrum KT1b strains isolated from the surface of a dry-aged beef.</title>
        <authorList>
            <person name="Toyotome T."/>
            <person name="Hosono M."/>
            <person name="Torimaru M."/>
            <person name="Fukuda K."/>
            <person name="Mikami N."/>
        </authorList>
    </citation>
    <scope>NUCLEOTIDE SEQUENCE [LARGE SCALE GENOMIC DNA]</scope>
    <source>
        <strain evidence="3 4">KT1a</strain>
    </source>
</reference>
<dbReference type="Proteomes" id="UP001473302">
    <property type="component" value="Unassembled WGS sequence"/>
</dbReference>
<feature type="transmembrane region" description="Helical" evidence="2">
    <location>
        <begin position="54"/>
        <end position="73"/>
    </location>
</feature>
<feature type="compositionally biased region" description="Basic and acidic residues" evidence="1">
    <location>
        <begin position="247"/>
        <end position="256"/>
    </location>
</feature>
<gene>
    <name evidence="3" type="ORF">MFLAVUS_003873</name>
</gene>
<keyword evidence="2" id="KW-1133">Transmembrane helix</keyword>
<keyword evidence="2" id="KW-0472">Membrane</keyword>
<evidence type="ECO:0000313" key="4">
    <source>
        <dbReference type="Proteomes" id="UP001473302"/>
    </source>
</evidence>
<evidence type="ECO:0000313" key="3">
    <source>
        <dbReference type="EMBL" id="GAA5810452.1"/>
    </source>
</evidence>
<evidence type="ECO:0008006" key="5">
    <source>
        <dbReference type="Google" id="ProtNLM"/>
    </source>
</evidence>
<keyword evidence="4" id="KW-1185">Reference proteome</keyword>
<keyword evidence="2" id="KW-0812">Transmembrane</keyword>